<dbReference type="InterPro" id="IPR033900">
    <property type="entry name" value="Gram_neg_porin_domain"/>
</dbReference>
<proteinExistence type="predicted"/>
<dbReference type="Proteomes" id="UP000177515">
    <property type="component" value="Chromosome 2"/>
</dbReference>
<evidence type="ECO:0000256" key="10">
    <source>
        <dbReference type="ARBA" id="ARBA00023237"/>
    </source>
</evidence>
<dbReference type="PANTHER" id="PTHR34501:SF9">
    <property type="entry name" value="MAJOR OUTER MEMBRANE PROTEIN P.IA"/>
    <property type="match status" value="1"/>
</dbReference>
<reference evidence="13 14" key="1">
    <citation type="submission" date="2016-10" db="EMBL/GenBank/DDBJ databases">
        <title>Complete genome sequences of three Cupriavidus strains isolated from various Malaysian environments.</title>
        <authorList>
            <person name="Abdullah A.A.-A."/>
            <person name="Shafie N.A.H."/>
            <person name="Lau N.S."/>
        </authorList>
    </citation>
    <scope>NUCLEOTIDE SEQUENCE [LARGE SCALE GENOMIC DNA]</scope>
    <source>
        <strain evidence="13 14">USMAA1020</strain>
    </source>
</reference>
<evidence type="ECO:0000256" key="2">
    <source>
        <dbReference type="ARBA" id="ARBA00011233"/>
    </source>
</evidence>
<sequence length="386" mass="40597">MAGAALLASAAGVAHAQSGVTLYGVIDVPIEYINHLAGSAPTINPVTGAVTSKPGGNKFGMETNGGLSGSRWGLRGVEDLGGGLQGLFVLESGFGADTGQSLQGGRLFGRKAYVGLQSDRLGQIALGRQDTTMFTMLGNFSPSKYALLFEPIVALLGTTYGQDNVISYQAVKGPVTVKAHYSFGVGTPAFGLTPLAGQGAGETPGHARDNTAYGAGAMYLDNRFGVTASYDQWNPAATAGSPGTVKKAALAFAYYLPRTKFVAGYRWGQNKDAGGNTLLRDDFWWVGVNHDLTSALSLSLAYYYDNQKILRTNAVQPALNPVNPWQVNLIADYAFSKRTDVYLTVAYVKNSGLNFDSAAISFANGAYLTPGSNSQIGAAMGIRHKF</sequence>
<evidence type="ECO:0000313" key="13">
    <source>
        <dbReference type="EMBL" id="AOZ11027.1"/>
    </source>
</evidence>
<dbReference type="InterPro" id="IPR023614">
    <property type="entry name" value="Porin_dom_sf"/>
</dbReference>
<dbReference type="CDD" id="cd00342">
    <property type="entry name" value="gram_neg_porins"/>
    <property type="match status" value="1"/>
</dbReference>
<evidence type="ECO:0000256" key="1">
    <source>
        <dbReference type="ARBA" id="ARBA00004571"/>
    </source>
</evidence>
<evidence type="ECO:0000256" key="5">
    <source>
        <dbReference type="ARBA" id="ARBA00022692"/>
    </source>
</evidence>
<dbReference type="Gene3D" id="2.40.160.10">
    <property type="entry name" value="Porin"/>
    <property type="match status" value="1"/>
</dbReference>
<dbReference type="Pfam" id="PF13609">
    <property type="entry name" value="Porin_4"/>
    <property type="match status" value="1"/>
</dbReference>
<dbReference type="EMBL" id="CP017755">
    <property type="protein sequence ID" value="AOZ11027.1"/>
    <property type="molecule type" value="Genomic_DNA"/>
</dbReference>
<keyword evidence="5" id="KW-0812">Transmembrane</keyword>
<feature type="domain" description="Porin" evidence="12">
    <location>
        <begin position="4"/>
        <end position="352"/>
    </location>
</feature>
<keyword evidence="10" id="KW-0998">Cell outer membrane</keyword>
<evidence type="ECO:0000256" key="9">
    <source>
        <dbReference type="ARBA" id="ARBA00023136"/>
    </source>
</evidence>
<accession>A0ABN4TUW4</accession>
<keyword evidence="7" id="KW-0406">Ion transport</keyword>
<evidence type="ECO:0000256" key="3">
    <source>
        <dbReference type="ARBA" id="ARBA00022448"/>
    </source>
</evidence>
<evidence type="ECO:0000256" key="7">
    <source>
        <dbReference type="ARBA" id="ARBA00023065"/>
    </source>
</evidence>
<gene>
    <name evidence="13" type="ORF">BKK80_33235</name>
</gene>
<comment type="subunit">
    <text evidence="2">Homotrimer.</text>
</comment>
<dbReference type="InterPro" id="IPR050298">
    <property type="entry name" value="Gram-neg_bact_OMP"/>
</dbReference>
<evidence type="ECO:0000256" key="6">
    <source>
        <dbReference type="ARBA" id="ARBA00022729"/>
    </source>
</evidence>
<organism evidence="13 14">
    <name type="scientific">Cupriavidus malaysiensis</name>
    <dbReference type="NCBI Taxonomy" id="367825"/>
    <lineage>
        <taxon>Bacteria</taxon>
        <taxon>Pseudomonadati</taxon>
        <taxon>Pseudomonadota</taxon>
        <taxon>Betaproteobacteria</taxon>
        <taxon>Burkholderiales</taxon>
        <taxon>Burkholderiaceae</taxon>
        <taxon>Cupriavidus</taxon>
    </lineage>
</organism>
<feature type="signal peptide" evidence="11">
    <location>
        <begin position="1"/>
        <end position="16"/>
    </location>
</feature>
<comment type="subcellular location">
    <subcellularLocation>
        <location evidence="1">Cell outer membrane</location>
        <topology evidence="1">Multi-pass membrane protein</topology>
    </subcellularLocation>
</comment>
<keyword evidence="8" id="KW-0626">Porin</keyword>
<name>A0ABN4TUW4_9BURK</name>
<evidence type="ECO:0000256" key="11">
    <source>
        <dbReference type="SAM" id="SignalP"/>
    </source>
</evidence>
<keyword evidence="4" id="KW-1134">Transmembrane beta strand</keyword>
<evidence type="ECO:0000256" key="4">
    <source>
        <dbReference type="ARBA" id="ARBA00022452"/>
    </source>
</evidence>
<evidence type="ECO:0000256" key="8">
    <source>
        <dbReference type="ARBA" id="ARBA00023114"/>
    </source>
</evidence>
<evidence type="ECO:0000313" key="14">
    <source>
        <dbReference type="Proteomes" id="UP000177515"/>
    </source>
</evidence>
<keyword evidence="3" id="KW-0813">Transport</keyword>
<dbReference type="PANTHER" id="PTHR34501">
    <property type="entry name" value="PROTEIN YDDL-RELATED"/>
    <property type="match status" value="1"/>
</dbReference>
<protein>
    <recommendedName>
        <fullName evidence="12">Porin domain-containing protein</fullName>
    </recommendedName>
</protein>
<dbReference type="SUPFAM" id="SSF56935">
    <property type="entry name" value="Porins"/>
    <property type="match status" value="1"/>
</dbReference>
<keyword evidence="9" id="KW-0472">Membrane</keyword>
<keyword evidence="6 11" id="KW-0732">Signal</keyword>
<keyword evidence="14" id="KW-1185">Reference proteome</keyword>
<feature type="chain" id="PRO_5046025184" description="Porin domain-containing protein" evidence="11">
    <location>
        <begin position="17"/>
        <end position="386"/>
    </location>
</feature>
<evidence type="ECO:0000259" key="12">
    <source>
        <dbReference type="Pfam" id="PF13609"/>
    </source>
</evidence>